<keyword evidence="4 6" id="KW-0378">Hydrolase</keyword>
<feature type="region of interest" description="Disordered" evidence="8">
    <location>
        <begin position="598"/>
        <end position="621"/>
    </location>
</feature>
<dbReference type="Pfam" id="PF00082">
    <property type="entry name" value="Peptidase_S8"/>
    <property type="match status" value="1"/>
</dbReference>
<feature type="active site" description="Charge relay system" evidence="6">
    <location>
        <position position="146"/>
    </location>
</feature>
<evidence type="ECO:0000256" key="8">
    <source>
        <dbReference type="SAM" id="MobiDB-lite"/>
    </source>
</evidence>
<evidence type="ECO:0000259" key="10">
    <source>
        <dbReference type="Pfam" id="PF07705"/>
    </source>
</evidence>
<dbReference type="SUPFAM" id="SSF54897">
    <property type="entry name" value="Protease propeptides/inhibitors"/>
    <property type="match status" value="1"/>
</dbReference>
<evidence type="ECO:0000313" key="12">
    <source>
        <dbReference type="Proteomes" id="UP000004221"/>
    </source>
</evidence>
<sequence>MHRVPRLLFVLVFAASLIVGFPGADTAKAWSFGPLKGGAEKQSYIVAFAPNTPAPAALARGLATNNGFTLDFTYEHAIQGFAAKLTPAQVQILSRIPGITIQPDEETHISAQTIPVGIQRIGTLNNATANINGLNDRVAANVAVLDTGIDINHPDLNVAGGYNCTSSNRADYSDYNGHGTHVAGTIAAMDNDRDVVGVAPGANLYSVRVFSSSGSGYTSWLICGLDWITRNAGTIQVANYSGGQTGTSGSGCSSSSLHRAVCSLVNAGVPLVAAAGNNGRDASKTLPAAYPEVIAVGAIVDTDGKPGGLGSPTSYGSDDTRASFSNYGSAVTLYAPGVSVLSTWPGSRTAYLSGTSQATPHVTGAIALYLANHPGTPPATVKQVLVDTGESGSWGGSWKQPLVNVGNWGPPPAVNDVAVSAVSASSSVGIGATVPVTVTVKNTGNQPQSSIAVSLTDNSTAVGSTQTISLNPGDSQDVTFDWTPSTAGSHTLVGTASISEDDPTPSDNTQSATVNVTMPVHDVAVSGISASSSTFTGTPATVTVTVKNTGNQPESVSVSLTDNNTAVGSDQTISLNPGVSQDVSFNWTPGSAGSHTLVGTASISNDSNTGDNSQSTTVSVTDPSHDVAVTGVSAPGTAVLNVATTVTVTVQNTGNQPESSIAVSLTDNGSPVGSAQTISLNPGNSQTVSFSWTPGTAGSRTLAGTATISGDVTTGDNTKSVTVDVIEAHQAYVQNVTLGTQRSGFATVFAGSVSINSTAGPVPNATVSLTLTGPSTNSSLTLITDASGNASFTTPIPRRGEFTLTVTNVTADGYIYTPSMNVKDSATIRI</sequence>
<dbReference type="Gene3D" id="2.60.40.10">
    <property type="entry name" value="Immunoglobulins"/>
    <property type="match status" value="3"/>
</dbReference>
<dbReference type="GO" id="GO:0046872">
    <property type="term" value="F:metal ion binding"/>
    <property type="evidence" value="ECO:0007669"/>
    <property type="project" value="UniProtKB-KW"/>
</dbReference>
<dbReference type="InterPro" id="IPR036852">
    <property type="entry name" value="Peptidase_S8/S53_dom_sf"/>
</dbReference>
<evidence type="ECO:0000313" key="11">
    <source>
        <dbReference type="EMBL" id="CCF84543.1"/>
    </source>
</evidence>
<dbReference type="Proteomes" id="UP000004221">
    <property type="component" value="Unassembled WGS sequence"/>
</dbReference>
<dbReference type="PROSITE" id="PS00138">
    <property type="entry name" value="SUBTILASE_SER"/>
    <property type="match status" value="1"/>
</dbReference>
<dbReference type="Gene3D" id="3.30.70.80">
    <property type="entry name" value="Peptidase S8 propeptide/proteinase inhibitor I9"/>
    <property type="match status" value="1"/>
</dbReference>
<feature type="domain" description="Peptidase S8/S53" evidence="9">
    <location>
        <begin position="142"/>
        <end position="389"/>
    </location>
</feature>
<dbReference type="InterPro" id="IPR011635">
    <property type="entry name" value="CARDB"/>
</dbReference>
<evidence type="ECO:0000256" key="7">
    <source>
        <dbReference type="RuleBase" id="RU003355"/>
    </source>
</evidence>
<evidence type="ECO:0000256" key="3">
    <source>
        <dbReference type="ARBA" id="ARBA00022723"/>
    </source>
</evidence>
<keyword evidence="3" id="KW-0479">Metal-binding</keyword>
<dbReference type="OrthoDB" id="9790784at2"/>
<dbReference type="CDD" id="cd07477">
    <property type="entry name" value="Peptidases_S8_Subtilisin_subset"/>
    <property type="match status" value="1"/>
</dbReference>
<dbReference type="PROSITE" id="PS00137">
    <property type="entry name" value="SUBTILASE_HIS"/>
    <property type="match status" value="1"/>
</dbReference>
<dbReference type="PANTHER" id="PTHR43806">
    <property type="entry name" value="PEPTIDASE S8"/>
    <property type="match status" value="1"/>
</dbReference>
<dbReference type="InterPro" id="IPR000209">
    <property type="entry name" value="Peptidase_S8/S53_dom"/>
</dbReference>
<dbReference type="InterPro" id="IPR034202">
    <property type="entry name" value="Subtilisin_Carlsberg-like"/>
</dbReference>
<dbReference type="GO" id="GO:0005615">
    <property type="term" value="C:extracellular space"/>
    <property type="evidence" value="ECO:0007669"/>
    <property type="project" value="TreeGrafter"/>
</dbReference>
<comment type="similarity">
    <text evidence="1 6 7">Belongs to the peptidase S8 family.</text>
</comment>
<organism evidence="11 12">
    <name type="scientific">Nitrolancea hollandica Lb</name>
    <dbReference type="NCBI Taxonomy" id="1129897"/>
    <lineage>
        <taxon>Bacteria</taxon>
        <taxon>Pseudomonadati</taxon>
        <taxon>Thermomicrobiota</taxon>
        <taxon>Thermomicrobia</taxon>
        <taxon>Sphaerobacterales</taxon>
        <taxon>Sphaerobacterineae</taxon>
        <taxon>Sphaerobacteraceae</taxon>
        <taxon>Nitrolancea</taxon>
    </lineage>
</organism>
<dbReference type="PANTHER" id="PTHR43806:SF11">
    <property type="entry name" value="CEREVISIN-RELATED"/>
    <property type="match status" value="1"/>
</dbReference>
<keyword evidence="12" id="KW-1185">Reference proteome</keyword>
<dbReference type="PROSITE" id="PS00136">
    <property type="entry name" value="SUBTILASE_ASP"/>
    <property type="match status" value="1"/>
</dbReference>
<evidence type="ECO:0000259" key="9">
    <source>
        <dbReference type="Pfam" id="PF00082"/>
    </source>
</evidence>
<dbReference type="GO" id="GO:0004252">
    <property type="term" value="F:serine-type endopeptidase activity"/>
    <property type="evidence" value="ECO:0007669"/>
    <property type="project" value="UniProtKB-UniRule"/>
</dbReference>
<evidence type="ECO:0000256" key="5">
    <source>
        <dbReference type="ARBA" id="ARBA00022825"/>
    </source>
</evidence>
<feature type="domain" description="CARDB" evidence="10">
    <location>
        <begin position="416"/>
        <end position="492"/>
    </location>
</feature>
<evidence type="ECO:0000256" key="4">
    <source>
        <dbReference type="ARBA" id="ARBA00022801"/>
    </source>
</evidence>
<dbReference type="PRINTS" id="PR00723">
    <property type="entry name" value="SUBTILISIN"/>
</dbReference>
<dbReference type="Gene3D" id="3.40.50.200">
    <property type="entry name" value="Peptidase S8/S53 domain"/>
    <property type="match status" value="1"/>
</dbReference>
<feature type="domain" description="CARDB" evidence="10">
    <location>
        <begin position="522"/>
        <end position="599"/>
    </location>
</feature>
<feature type="domain" description="CARDB" evidence="10">
    <location>
        <begin position="628"/>
        <end position="713"/>
    </location>
</feature>
<dbReference type="AlphaFoldDB" id="I4EIN1"/>
<gene>
    <name evidence="11" type="ORF">NITHO_3570004</name>
</gene>
<dbReference type="GO" id="GO:0006508">
    <property type="term" value="P:proteolysis"/>
    <property type="evidence" value="ECO:0007669"/>
    <property type="project" value="UniProtKB-KW"/>
</dbReference>
<name>I4EIN1_9BACT</name>
<dbReference type="InterPro" id="IPR023827">
    <property type="entry name" value="Peptidase_S8_Asp-AS"/>
</dbReference>
<dbReference type="InterPro" id="IPR015500">
    <property type="entry name" value="Peptidase_S8_subtilisin-rel"/>
</dbReference>
<accession>I4EIN1</accession>
<dbReference type="Pfam" id="PF07705">
    <property type="entry name" value="CARDB"/>
    <property type="match status" value="3"/>
</dbReference>
<protein>
    <submittedName>
        <fullName evidence="11">Serine proteinase (Modular protein)</fullName>
    </submittedName>
</protein>
<dbReference type="RefSeq" id="WP_008478773.1">
    <property type="nucleotide sequence ID" value="NZ_CAGS01000287.1"/>
</dbReference>
<proteinExistence type="inferred from homology"/>
<reference evidence="11 12" key="1">
    <citation type="journal article" date="2012" name="ISME J.">
        <title>Nitrification expanded: discovery, physiology and genomics of a nitrite-oxidizing bacterium from the phylum Chloroflexi.</title>
        <authorList>
            <person name="Sorokin D.Y."/>
            <person name="Lucker S."/>
            <person name="Vejmelkova D."/>
            <person name="Kostrikina N.A."/>
            <person name="Kleerebezem R."/>
            <person name="Rijpstra W.I."/>
            <person name="Damste J.S."/>
            <person name="Le Paslier D."/>
            <person name="Muyzer G."/>
            <person name="Wagner M."/>
            <person name="van Loosdrecht M.C."/>
            <person name="Daims H."/>
        </authorList>
    </citation>
    <scope>NUCLEOTIDE SEQUENCE [LARGE SCALE GENOMIC DNA]</scope>
    <source>
        <strain evidence="12">none</strain>
    </source>
</reference>
<dbReference type="InterPro" id="IPR013783">
    <property type="entry name" value="Ig-like_fold"/>
</dbReference>
<dbReference type="InterPro" id="IPR050131">
    <property type="entry name" value="Peptidase_S8_subtilisin-like"/>
</dbReference>
<dbReference type="InterPro" id="IPR023828">
    <property type="entry name" value="Peptidase_S8_Ser-AS"/>
</dbReference>
<feature type="active site" description="Charge relay system" evidence="6">
    <location>
        <position position="356"/>
    </location>
</feature>
<dbReference type="InterPro" id="IPR037045">
    <property type="entry name" value="S8pro/Inhibitor_I9_sf"/>
</dbReference>
<evidence type="ECO:0000256" key="2">
    <source>
        <dbReference type="ARBA" id="ARBA00022670"/>
    </source>
</evidence>
<keyword evidence="2 6" id="KW-0645">Protease</keyword>
<keyword evidence="5 6" id="KW-0720">Serine protease</keyword>
<dbReference type="InterPro" id="IPR022398">
    <property type="entry name" value="Peptidase_S8_His-AS"/>
</dbReference>
<evidence type="ECO:0000256" key="1">
    <source>
        <dbReference type="ARBA" id="ARBA00011073"/>
    </source>
</evidence>
<comment type="caution">
    <text evidence="11">The sequence shown here is derived from an EMBL/GenBank/DDBJ whole genome shotgun (WGS) entry which is preliminary data.</text>
</comment>
<dbReference type="EMBL" id="CAGS01000287">
    <property type="protein sequence ID" value="CCF84543.1"/>
    <property type="molecule type" value="Genomic_DNA"/>
</dbReference>
<feature type="active site" description="Charge relay system" evidence="6">
    <location>
        <position position="178"/>
    </location>
</feature>
<dbReference type="SUPFAM" id="SSF52743">
    <property type="entry name" value="Subtilisin-like"/>
    <property type="match status" value="1"/>
</dbReference>
<evidence type="ECO:0000256" key="6">
    <source>
        <dbReference type="PROSITE-ProRule" id="PRU01240"/>
    </source>
</evidence>
<dbReference type="PROSITE" id="PS51892">
    <property type="entry name" value="SUBTILASE"/>
    <property type="match status" value="1"/>
</dbReference>